<dbReference type="AlphaFoldDB" id="A0A0G4B3L5"/>
<evidence type="ECO:0000313" key="3">
    <source>
        <dbReference type="Proteomes" id="UP000035648"/>
    </source>
</evidence>
<protein>
    <submittedName>
        <fullName evidence="2">Uncharacterized protein</fullName>
    </submittedName>
</protein>
<name>A0A0G4B3L5_9BACT</name>
<feature type="compositionally biased region" description="Basic and acidic residues" evidence="1">
    <location>
        <begin position="28"/>
        <end position="37"/>
    </location>
</feature>
<proteinExistence type="predicted"/>
<organism evidence="2 3">
    <name type="scientific">Berkelbacteria bacterium GW2011_GWE1_39_12</name>
    <dbReference type="NCBI Taxonomy" id="1618337"/>
    <lineage>
        <taxon>Bacteria</taxon>
        <taxon>Candidatus Berkelbacteria</taxon>
    </lineage>
</organism>
<dbReference type="KEGG" id="bbgw:UT28_C0001G0639"/>
<evidence type="ECO:0000256" key="1">
    <source>
        <dbReference type="SAM" id="MobiDB-lite"/>
    </source>
</evidence>
<gene>
    <name evidence="2" type="ORF">UT28_C0001G0639</name>
</gene>
<evidence type="ECO:0000313" key="2">
    <source>
        <dbReference type="EMBL" id="AKM82439.1"/>
    </source>
</evidence>
<dbReference type="Proteomes" id="UP000035648">
    <property type="component" value="Chromosome"/>
</dbReference>
<accession>A0A0G4B3L5</accession>
<dbReference type="EMBL" id="CP011213">
    <property type="protein sequence ID" value="AKM82439.1"/>
    <property type="molecule type" value="Genomic_DNA"/>
</dbReference>
<feature type="region of interest" description="Disordered" evidence="1">
    <location>
        <begin position="1"/>
        <end position="37"/>
    </location>
</feature>
<reference evidence="2 3" key="1">
    <citation type="journal article" date="2015" name="Nature">
        <title>rRNA introns, odd ribosomes, and small enigmatic genomes across a large radiation of phyla.</title>
        <authorList>
            <person name="Brown C.T."/>
            <person name="Hug L.A."/>
            <person name="Thomas B.C."/>
            <person name="Sharon I."/>
            <person name="Castelle C.J."/>
            <person name="Singh A."/>
            <person name="Wilkins M.J."/>
            <person name="Williams K.H."/>
            <person name="Banfield J.F."/>
        </authorList>
    </citation>
    <scope>NUCLEOTIDE SEQUENCE [LARGE SCALE GENOMIC DNA]</scope>
</reference>
<sequence>MASENDPDFEGEEQRPEDFTAPGTGKPNMEEIYRKTGEAMRKGETILYENRQERLSRFSSEQRSMLRLLRDAAEFRLTRSIELYRENRRKEEEQGINTVIRKEKNPSQLLLVSIDDFIIEGDPENVDDFFHKIMKRLVEEGQEQDEKYFATKLEL</sequence>
<dbReference type="STRING" id="1618337.UT28_C0001G0639"/>
<feature type="compositionally biased region" description="Acidic residues" evidence="1">
    <location>
        <begin position="1"/>
        <end position="11"/>
    </location>
</feature>